<gene>
    <name evidence="1" type="ORF">JCM16774_0361</name>
</gene>
<protein>
    <submittedName>
        <fullName evidence="1">Uncharacterized protein</fullName>
    </submittedName>
</protein>
<dbReference type="AlphaFoldDB" id="A0A510J877"/>
<dbReference type="EMBL" id="AP019822">
    <property type="protein sequence ID" value="BBM35448.1"/>
    <property type="molecule type" value="Genomic_DNA"/>
</dbReference>
<proteinExistence type="predicted"/>
<reference evidence="1 2" key="1">
    <citation type="submission" date="2019-07" db="EMBL/GenBank/DDBJ databases">
        <title>Complete Genome Sequence of Leptotrichia goodfellowii Strain JCM 16774.</title>
        <authorList>
            <person name="Watanabe S."/>
            <person name="Cui L."/>
        </authorList>
    </citation>
    <scope>NUCLEOTIDE SEQUENCE [LARGE SCALE GENOMIC DNA]</scope>
    <source>
        <strain evidence="1 2">JCM16774</strain>
    </source>
</reference>
<dbReference type="OrthoDB" id="9887348at2"/>
<dbReference type="InterPro" id="IPR054438">
    <property type="entry name" value="Struct_cement_gp24/gp6"/>
</dbReference>
<name>A0A510J877_9FUSO</name>
<evidence type="ECO:0000313" key="2">
    <source>
        <dbReference type="Proteomes" id="UP000321606"/>
    </source>
</evidence>
<evidence type="ECO:0000313" key="1">
    <source>
        <dbReference type="EMBL" id="BBM35448.1"/>
    </source>
</evidence>
<dbReference type="Proteomes" id="UP000321606">
    <property type="component" value="Chromosome"/>
</dbReference>
<accession>A0A510J877</accession>
<dbReference type="KEGG" id="lgo:JCM16774_0361"/>
<organism evidence="1 2">
    <name type="scientific">Pseudoleptotrichia goodfellowii</name>
    <dbReference type="NCBI Taxonomy" id="157692"/>
    <lineage>
        <taxon>Bacteria</taxon>
        <taxon>Fusobacteriati</taxon>
        <taxon>Fusobacteriota</taxon>
        <taxon>Fusobacteriia</taxon>
        <taxon>Fusobacteriales</taxon>
        <taxon>Leptotrichiaceae</taxon>
        <taxon>Pseudoleptotrichia</taxon>
    </lineage>
</organism>
<dbReference type="STRING" id="714315.GCA_000516535_00373"/>
<dbReference type="Pfam" id="PF22758">
    <property type="entry name" value="Phage_cement"/>
    <property type="match status" value="1"/>
</dbReference>
<dbReference type="RefSeq" id="WP_026737010.1">
    <property type="nucleotide sequence ID" value="NZ_AP019822.1"/>
</dbReference>
<sequence length="132" mass="14173">MKLGQEAYFSRELRRRVCDVIDENITIGKAVQWSTTDGMRAIKPFTTGTFAGVVIHTDDNKDGVIEYPTTASILQLGNICVKVEENVGKGDKAGVNNTGGFVKAASGTEIRGYYETTAKSGELAILVLEGIA</sequence>